<sequence>MVEAVGDDEPEHRVPQELQALVGGQAAVLVGVRAVRQRLQEQRRADAQAETLLQAGEVAPTRPEVPGVAADQLRGP</sequence>
<protein>
    <submittedName>
        <fullName evidence="2">Uncharacterized protein</fullName>
    </submittedName>
</protein>
<reference evidence="3" key="1">
    <citation type="journal article" date="2019" name="Int. J. Syst. Evol. Microbiol.">
        <title>The Global Catalogue of Microorganisms (GCM) 10K type strain sequencing project: providing services to taxonomists for standard genome sequencing and annotation.</title>
        <authorList>
            <consortium name="The Broad Institute Genomics Platform"/>
            <consortium name="The Broad Institute Genome Sequencing Center for Infectious Disease"/>
            <person name="Wu L."/>
            <person name="Ma J."/>
        </authorList>
    </citation>
    <scope>NUCLEOTIDE SEQUENCE [LARGE SCALE GENOMIC DNA]</scope>
    <source>
        <strain evidence="3">JCM 18126</strain>
    </source>
</reference>
<keyword evidence="3" id="KW-1185">Reference proteome</keyword>
<evidence type="ECO:0000313" key="3">
    <source>
        <dbReference type="Proteomes" id="UP001501195"/>
    </source>
</evidence>
<evidence type="ECO:0000256" key="1">
    <source>
        <dbReference type="SAM" id="MobiDB-lite"/>
    </source>
</evidence>
<dbReference type="EMBL" id="BAABIL010000390">
    <property type="protein sequence ID" value="GAA4984993.1"/>
    <property type="molecule type" value="Genomic_DNA"/>
</dbReference>
<evidence type="ECO:0000313" key="2">
    <source>
        <dbReference type="EMBL" id="GAA4984993.1"/>
    </source>
</evidence>
<gene>
    <name evidence="2" type="ORF">GCM10023225_24900</name>
</gene>
<name>A0ABP9I298_9ACTN</name>
<accession>A0ABP9I298</accession>
<proteinExistence type="predicted"/>
<feature type="region of interest" description="Disordered" evidence="1">
    <location>
        <begin position="53"/>
        <end position="76"/>
    </location>
</feature>
<dbReference type="Proteomes" id="UP001501195">
    <property type="component" value="Unassembled WGS sequence"/>
</dbReference>
<organism evidence="2 3">
    <name type="scientific">Kineococcus glutinatus</name>
    <dbReference type="NCBI Taxonomy" id="1070872"/>
    <lineage>
        <taxon>Bacteria</taxon>
        <taxon>Bacillati</taxon>
        <taxon>Actinomycetota</taxon>
        <taxon>Actinomycetes</taxon>
        <taxon>Kineosporiales</taxon>
        <taxon>Kineosporiaceae</taxon>
        <taxon>Kineococcus</taxon>
    </lineage>
</organism>
<comment type="caution">
    <text evidence="2">The sequence shown here is derived from an EMBL/GenBank/DDBJ whole genome shotgun (WGS) entry which is preliminary data.</text>
</comment>